<feature type="region of interest" description="Disordered" evidence="1">
    <location>
        <begin position="352"/>
        <end position="371"/>
    </location>
</feature>
<reference evidence="2" key="1">
    <citation type="journal article" date="2020" name="Cell">
        <title>Large-Scale Comparative Analyses of Tick Genomes Elucidate Their Genetic Diversity and Vector Capacities.</title>
        <authorList>
            <consortium name="Tick Genome and Microbiome Consortium (TIGMIC)"/>
            <person name="Jia N."/>
            <person name="Wang J."/>
            <person name="Shi W."/>
            <person name="Du L."/>
            <person name="Sun Y."/>
            <person name="Zhan W."/>
            <person name="Jiang J.F."/>
            <person name="Wang Q."/>
            <person name="Zhang B."/>
            <person name="Ji P."/>
            <person name="Bell-Sakyi L."/>
            <person name="Cui X.M."/>
            <person name="Yuan T.T."/>
            <person name="Jiang B.G."/>
            <person name="Yang W.F."/>
            <person name="Lam T.T."/>
            <person name="Chang Q.C."/>
            <person name="Ding S.J."/>
            <person name="Wang X.J."/>
            <person name="Zhu J.G."/>
            <person name="Ruan X.D."/>
            <person name="Zhao L."/>
            <person name="Wei J.T."/>
            <person name="Ye R.Z."/>
            <person name="Que T.C."/>
            <person name="Du C.H."/>
            <person name="Zhou Y.H."/>
            <person name="Cheng J.X."/>
            <person name="Dai P.F."/>
            <person name="Guo W.B."/>
            <person name="Han X.H."/>
            <person name="Huang E.J."/>
            <person name="Li L.F."/>
            <person name="Wei W."/>
            <person name="Gao Y.C."/>
            <person name="Liu J.Z."/>
            <person name="Shao H.Z."/>
            <person name="Wang X."/>
            <person name="Wang C.C."/>
            <person name="Yang T.C."/>
            <person name="Huo Q.B."/>
            <person name="Li W."/>
            <person name="Chen H.Y."/>
            <person name="Chen S.E."/>
            <person name="Zhou L.G."/>
            <person name="Ni X.B."/>
            <person name="Tian J.H."/>
            <person name="Sheng Y."/>
            <person name="Liu T."/>
            <person name="Pan Y.S."/>
            <person name="Xia L.Y."/>
            <person name="Li J."/>
            <person name="Zhao F."/>
            <person name="Cao W.C."/>
        </authorList>
    </citation>
    <scope>NUCLEOTIDE SEQUENCE</scope>
    <source>
        <strain evidence="2">Rmic-2018</strain>
    </source>
</reference>
<gene>
    <name evidence="2" type="ORF">HPB51_002877</name>
</gene>
<evidence type="ECO:0000313" key="2">
    <source>
        <dbReference type="EMBL" id="KAH8038733.1"/>
    </source>
</evidence>
<keyword evidence="3" id="KW-1185">Reference proteome</keyword>
<proteinExistence type="predicted"/>
<dbReference type="EMBL" id="JABSTU010000001">
    <property type="protein sequence ID" value="KAH8038733.1"/>
    <property type="molecule type" value="Genomic_DNA"/>
</dbReference>
<name>A0A9J6EX46_RHIMP</name>
<reference evidence="2" key="2">
    <citation type="submission" date="2021-09" db="EMBL/GenBank/DDBJ databases">
        <authorList>
            <person name="Jia N."/>
            <person name="Wang J."/>
            <person name="Shi W."/>
            <person name="Du L."/>
            <person name="Sun Y."/>
            <person name="Zhan W."/>
            <person name="Jiang J."/>
            <person name="Wang Q."/>
            <person name="Zhang B."/>
            <person name="Ji P."/>
            <person name="Sakyi L.B."/>
            <person name="Cui X."/>
            <person name="Yuan T."/>
            <person name="Jiang B."/>
            <person name="Yang W."/>
            <person name="Lam T.T.-Y."/>
            <person name="Chang Q."/>
            <person name="Ding S."/>
            <person name="Wang X."/>
            <person name="Zhu J."/>
            <person name="Ruan X."/>
            <person name="Zhao L."/>
            <person name="Wei J."/>
            <person name="Que T."/>
            <person name="Du C."/>
            <person name="Cheng J."/>
            <person name="Dai P."/>
            <person name="Han X."/>
            <person name="Huang E."/>
            <person name="Gao Y."/>
            <person name="Liu J."/>
            <person name="Shao H."/>
            <person name="Ye R."/>
            <person name="Li L."/>
            <person name="Wei W."/>
            <person name="Wang X."/>
            <person name="Wang C."/>
            <person name="Huo Q."/>
            <person name="Li W."/>
            <person name="Guo W."/>
            <person name="Chen H."/>
            <person name="Chen S."/>
            <person name="Zhou L."/>
            <person name="Zhou L."/>
            <person name="Ni X."/>
            <person name="Tian J."/>
            <person name="Zhou Y."/>
            <person name="Sheng Y."/>
            <person name="Liu T."/>
            <person name="Pan Y."/>
            <person name="Xia L."/>
            <person name="Li J."/>
            <person name="Zhao F."/>
            <person name="Cao W."/>
        </authorList>
    </citation>
    <scope>NUCLEOTIDE SEQUENCE</scope>
    <source>
        <strain evidence="2">Rmic-2018</strain>
        <tissue evidence="2">Larvae</tissue>
    </source>
</reference>
<sequence>MLAAAYTALAKSMSQCRSHTKPQARRPGSGTHGGSPGGRAPGADDVVPVLCVIVLPQRVSYDDCLGACIWRMVNRAVAVLAILVHCDQMPTPPRKVLRTLNSEYQALEPEFSGILGFDFNIFDILRRNAQRLLLDYSHDTEGCATEGTSNLFSGPEVRFLVLDDVPQSRAPQMLEQRIHPGRRRGSYGYDPLFSNEDADGNVFGGSEFLEDDRRFRNHADPWRNSRTGGWELEDVLARPQSRLLARNNTLWRRGRRGGGVGRGGGGERRRERGGSLGARRQPFSSLLDEFDPALTHRAAANESGLVRLGVHRIWYPGGQVPIEVKLKPRDDSRSYVVVIAKTVPDLKNLSKVGAGDARAGGRQETGGGRGAVAVPRTQSMYTYRVPAAYLPKEPRHLFVTVIMLPPGPGVDLRLYRRYKLIAIIGDCRFLDEDEYDKSPNCKSAMVAGRTEVLCVCKVDVSTTKKRVVSIVPLVTTPTTPKVQLREKFKPSKTLERRLFQLPTLTPVKNCTLAQRTYFHRLLQREYPLDNITTAELLAVQIVQAENVLNNQTLYWTCNAFAPIDEDRVILEKAKEAAVDTLRKSVRVLTRLPAKTRRGMQELPSIIRFLEALLDLPARTARSMCARLEVKMHALQIQLKVKNITGAILELF</sequence>
<evidence type="ECO:0000313" key="3">
    <source>
        <dbReference type="Proteomes" id="UP000821866"/>
    </source>
</evidence>
<organism evidence="2 3">
    <name type="scientific">Rhipicephalus microplus</name>
    <name type="common">Cattle tick</name>
    <name type="synonym">Boophilus microplus</name>
    <dbReference type="NCBI Taxonomy" id="6941"/>
    <lineage>
        <taxon>Eukaryota</taxon>
        <taxon>Metazoa</taxon>
        <taxon>Ecdysozoa</taxon>
        <taxon>Arthropoda</taxon>
        <taxon>Chelicerata</taxon>
        <taxon>Arachnida</taxon>
        <taxon>Acari</taxon>
        <taxon>Parasitiformes</taxon>
        <taxon>Ixodida</taxon>
        <taxon>Ixodoidea</taxon>
        <taxon>Ixodidae</taxon>
        <taxon>Rhipicephalinae</taxon>
        <taxon>Rhipicephalus</taxon>
        <taxon>Boophilus</taxon>
    </lineage>
</organism>
<comment type="caution">
    <text evidence="2">The sequence shown here is derived from an EMBL/GenBank/DDBJ whole genome shotgun (WGS) entry which is preliminary data.</text>
</comment>
<protein>
    <submittedName>
        <fullName evidence="2">Uncharacterized protein</fullName>
    </submittedName>
</protein>
<dbReference type="AlphaFoldDB" id="A0A9J6EX46"/>
<evidence type="ECO:0000256" key="1">
    <source>
        <dbReference type="SAM" id="MobiDB-lite"/>
    </source>
</evidence>
<feature type="region of interest" description="Disordered" evidence="1">
    <location>
        <begin position="14"/>
        <end position="41"/>
    </location>
</feature>
<feature type="region of interest" description="Disordered" evidence="1">
    <location>
        <begin position="254"/>
        <end position="278"/>
    </location>
</feature>
<feature type="compositionally biased region" description="Gly residues" evidence="1">
    <location>
        <begin position="30"/>
        <end position="40"/>
    </location>
</feature>
<dbReference type="Proteomes" id="UP000821866">
    <property type="component" value="Chromosome 1"/>
</dbReference>
<accession>A0A9J6EX46</accession>